<name>A0ABT0FB30_9MICO</name>
<feature type="chain" id="PRO_5047489514" description="Lipoprotein" evidence="1">
    <location>
        <begin position="27"/>
        <end position="251"/>
    </location>
</feature>
<evidence type="ECO:0000256" key="1">
    <source>
        <dbReference type="SAM" id="SignalP"/>
    </source>
</evidence>
<evidence type="ECO:0000313" key="2">
    <source>
        <dbReference type="EMBL" id="MCK2035271.1"/>
    </source>
</evidence>
<reference evidence="2 3" key="1">
    <citation type="submission" date="2021-06" db="EMBL/GenBank/DDBJ databases">
        <title>Genome-based taxonomic framework of Microbacterium strains isolated from marine environment, the description of four new species and reclassification of four preexisting species.</title>
        <authorList>
            <person name="Lee S.D."/>
            <person name="Kim S.-M."/>
            <person name="Byeon Y.-S."/>
            <person name="Yang H.L."/>
            <person name="Kim I.S."/>
        </authorList>
    </citation>
    <scope>NUCLEOTIDE SEQUENCE [LARGE SCALE GENOMIC DNA]</scope>
    <source>
        <strain evidence="2 3">SSW1-49</strain>
    </source>
</reference>
<sequence>MTARTRAAAATLLLLTITAATSCAPAQGEPVAPSFALTSAEVVYPTGQAYPVNLIFAAAKDDPIWTDLTGIDLPGGAAVGPGDFEVIRGEGSDGFDLGNVAFNIIPTADGIAFETVGLIYADTKDPIRVDVGSWAFMAVAADQFATRDAGAEVVAMSGCTSADFPVPASTASLESFSTGSSDVQADEVQLHPESASVTVALSCSDDVDFHIFSPTLEYTDREGAARSTRLAPVTIGFQDIDAADLRKIRER</sequence>
<evidence type="ECO:0000313" key="3">
    <source>
        <dbReference type="Proteomes" id="UP001300096"/>
    </source>
</evidence>
<keyword evidence="3" id="KW-1185">Reference proteome</keyword>
<protein>
    <recommendedName>
        <fullName evidence="4">Lipoprotein</fullName>
    </recommendedName>
</protein>
<proteinExistence type="predicted"/>
<evidence type="ECO:0008006" key="4">
    <source>
        <dbReference type="Google" id="ProtNLM"/>
    </source>
</evidence>
<dbReference type="EMBL" id="JAHWXN010000001">
    <property type="protein sequence ID" value="MCK2035271.1"/>
    <property type="molecule type" value="Genomic_DNA"/>
</dbReference>
<accession>A0ABT0FB30</accession>
<dbReference type="Proteomes" id="UP001300096">
    <property type="component" value="Unassembled WGS sequence"/>
</dbReference>
<feature type="signal peptide" evidence="1">
    <location>
        <begin position="1"/>
        <end position="26"/>
    </location>
</feature>
<keyword evidence="1" id="KW-0732">Signal</keyword>
<dbReference type="PROSITE" id="PS51257">
    <property type="entry name" value="PROKAR_LIPOPROTEIN"/>
    <property type="match status" value="1"/>
</dbReference>
<gene>
    <name evidence="2" type="ORF">KZC51_03900</name>
</gene>
<organism evidence="2 3">
    <name type="scientific">Microbacterium croceum</name>
    <dbReference type="NCBI Taxonomy" id="2851645"/>
    <lineage>
        <taxon>Bacteria</taxon>
        <taxon>Bacillati</taxon>
        <taxon>Actinomycetota</taxon>
        <taxon>Actinomycetes</taxon>
        <taxon>Micrococcales</taxon>
        <taxon>Microbacteriaceae</taxon>
        <taxon>Microbacterium</taxon>
    </lineage>
</organism>
<comment type="caution">
    <text evidence="2">The sequence shown here is derived from an EMBL/GenBank/DDBJ whole genome shotgun (WGS) entry which is preliminary data.</text>
</comment>
<dbReference type="RefSeq" id="WP_247628702.1">
    <property type="nucleotide sequence ID" value="NZ_JAHWXN010000001.1"/>
</dbReference>